<dbReference type="PIRSF" id="PIRSF005673">
    <property type="entry name" value="Importin_alpha"/>
    <property type="match status" value="1"/>
</dbReference>
<dbReference type="eggNOG" id="KOG0166">
    <property type="taxonomic scope" value="Eukaryota"/>
</dbReference>
<dbReference type="InterPro" id="IPR000225">
    <property type="entry name" value="Armadillo"/>
</dbReference>
<dbReference type="InterPro" id="IPR011989">
    <property type="entry name" value="ARM-like"/>
</dbReference>
<dbReference type="OrthoDB" id="29145at2759"/>
<keyword evidence="2 5" id="KW-0813">Transport</keyword>
<feature type="compositionally biased region" description="Basic and acidic residues" evidence="7">
    <location>
        <begin position="7"/>
        <end position="54"/>
    </location>
</feature>
<keyword evidence="10" id="KW-1185">Reference proteome</keyword>
<evidence type="ECO:0000256" key="6">
    <source>
        <dbReference type="PROSITE-ProRule" id="PRU00259"/>
    </source>
</evidence>
<evidence type="ECO:0000256" key="1">
    <source>
        <dbReference type="ARBA" id="ARBA00010394"/>
    </source>
</evidence>
<feature type="repeat" description="ARM" evidence="6">
    <location>
        <begin position="165"/>
        <end position="207"/>
    </location>
</feature>
<dbReference type="GO" id="GO:0005737">
    <property type="term" value="C:cytoplasm"/>
    <property type="evidence" value="ECO:0007669"/>
    <property type="project" value="InterPro"/>
</dbReference>
<gene>
    <name evidence="9" type="ORF">Gasu_36300</name>
</gene>
<evidence type="ECO:0000313" key="9">
    <source>
        <dbReference type="EMBL" id="EME28891.1"/>
    </source>
</evidence>
<dbReference type="Pfam" id="PF00514">
    <property type="entry name" value="Arm"/>
    <property type="match status" value="8"/>
</dbReference>
<dbReference type="Proteomes" id="UP000030680">
    <property type="component" value="Unassembled WGS sequence"/>
</dbReference>
<keyword evidence="3" id="KW-0677">Repeat</keyword>
<evidence type="ECO:0000259" key="8">
    <source>
        <dbReference type="PROSITE" id="PS51214"/>
    </source>
</evidence>
<dbReference type="InterPro" id="IPR036975">
    <property type="entry name" value="Importin-a_IBB_sf"/>
</dbReference>
<dbReference type="SUPFAM" id="SSF48371">
    <property type="entry name" value="ARM repeat"/>
    <property type="match status" value="1"/>
</dbReference>
<proteinExistence type="inferred from homology"/>
<dbReference type="PANTHER" id="PTHR23316">
    <property type="entry name" value="IMPORTIN ALPHA"/>
    <property type="match status" value="1"/>
</dbReference>
<dbReference type="InterPro" id="IPR002652">
    <property type="entry name" value="Importin-a_IBB"/>
</dbReference>
<dbReference type="GO" id="GO:0006606">
    <property type="term" value="P:protein import into nucleus"/>
    <property type="evidence" value="ECO:0007669"/>
    <property type="project" value="InterPro"/>
</dbReference>
<evidence type="ECO:0000313" key="10">
    <source>
        <dbReference type="Proteomes" id="UP000030680"/>
    </source>
</evidence>
<sequence length="536" mass="59357">MMATRQSRLEARKKTFKKSIDTEESRKKREEHSVEIRKSKREENLMKKRREKEVSGNSSLEVTKTAQGDNLSTENAMAANIPRLVQGVWSDSVPTQLECTKEFRQLLSVEKNPPITEVISTGIVPRMVEFLSRDDYSLLQFEAAWVLTNIASGTSEHTTTVVEAGAVPSFVRLMSSPNEDVREQAIWALGNIAGDSPEYRDLVLYHGAMMPLLQQLSQPAKLSMLRNATWTLSNFCRGKPQTPFDLIRPALNTLAQLIYSNDDMILADACWALSYLSDGPNDKIQAVIESGVTRRLVELLTHQSIAVQTPSLRTIGNIVTGDDTQTQVVINCDALPCLNSLLGSHKKSIRKEACWTVSNITAGTQEQIQAVINANIIPKVVDLLQNAEFDVKKEAAWAISNATSGGTIEQIQYLVKQGCIPPLCNLLIVSDSRIITVALEGLENILRAGERLAVNGFNQYALLVEEAEGVDRIENLQTHVNHDIYSKALKILETYFSGTGEPVEGVTPASSSEGHFGFGVNHHNVQEPFHFGEMQE</sequence>
<feature type="compositionally biased region" description="Polar residues" evidence="7">
    <location>
        <begin position="55"/>
        <end position="69"/>
    </location>
</feature>
<dbReference type="Pfam" id="PF16186">
    <property type="entry name" value="Arm_3"/>
    <property type="match status" value="1"/>
</dbReference>
<evidence type="ECO:0000256" key="4">
    <source>
        <dbReference type="ARBA" id="ARBA00022927"/>
    </source>
</evidence>
<dbReference type="Gramene" id="EME28891">
    <property type="protein sequence ID" value="EME28891"/>
    <property type="gene ID" value="Gasu_36300"/>
</dbReference>
<feature type="repeat" description="ARM" evidence="6">
    <location>
        <begin position="122"/>
        <end position="165"/>
    </location>
</feature>
<dbReference type="KEGG" id="gsl:Gasu_36300"/>
<keyword evidence="4 5" id="KW-0653">Protein transport</keyword>
<comment type="similarity">
    <text evidence="1 5">Belongs to the importin alpha family.</text>
</comment>
<dbReference type="InterPro" id="IPR032413">
    <property type="entry name" value="Arm_3"/>
</dbReference>
<dbReference type="SMART" id="SM00185">
    <property type="entry name" value="ARM"/>
    <property type="match status" value="8"/>
</dbReference>
<dbReference type="RefSeq" id="XP_005705411.1">
    <property type="nucleotide sequence ID" value="XM_005705354.1"/>
</dbReference>
<accession>M2VZW6</accession>
<dbReference type="STRING" id="130081.M2VZW6"/>
<dbReference type="OMA" id="EMIQMLY"/>
<feature type="region of interest" description="Disordered" evidence="7">
    <location>
        <begin position="1"/>
        <end position="69"/>
    </location>
</feature>
<evidence type="ECO:0000256" key="5">
    <source>
        <dbReference type="PIRNR" id="PIRNR005673"/>
    </source>
</evidence>
<protein>
    <recommendedName>
        <fullName evidence="5">Importin subunit alpha</fullName>
    </recommendedName>
</protein>
<dbReference type="FunFam" id="1.25.10.10:FF:000021">
    <property type="entry name" value="Importin subunit alpha"/>
    <property type="match status" value="1"/>
</dbReference>
<dbReference type="InterPro" id="IPR024931">
    <property type="entry name" value="Importin_alpha"/>
</dbReference>
<dbReference type="GeneID" id="17087730"/>
<dbReference type="GO" id="GO:0005634">
    <property type="term" value="C:nucleus"/>
    <property type="evidence" value="ECO:0007669"/>
    <property type="project" value="UniProtKB-ARBA"/>
</dbReference>
<dbReference type="GO" id="GO:0061608">
    <property type="term" value="F:nuclear import signal receptor activity"/>
    <property type="evidence" value="ECO:0007669"/>
    <property type="project" value="InterPro"/>
</dbReference>
<dbReference type="Gene3D" id="1.25.10.10">
    <property type="entry name" value="Leucine-rich Repeat Variant"/>
    <property type="match status" value="1"/>
</dbReference>
<evidence type="ECO:0000256" key="7">
    <source>
        <dbReference type="SAM" id="MobiDB-lite"/>
    </source>
</evidence>
<organism evidence="9 10">
    <name type="scientific">Galdieria sulphuraria</name>
    <name type="common">Red alga</name>
    <dbReference type="NCBI Taxonomy" id="130081"/>
    <lineage>
        <taxon>Eukaryota</taxon>
        <taxon>Rhodophyta</taxon>
        <taxon>Bangiophyceae</taxon>
        <taxon>Galdieriales</taxon>
        <taxon>Galdieriaceae</taxon>
        <taxon>Galdieria</taxon>
    </lineage>
</organism>
<feature type="domain" description="IBB" evidence="8">
    <location>
        <begin position="1"/>
        <end position="59"/>
    </location>
</feature>
<dbReference type="Pfam" id="PF01749">
    <property type="entry name" value="IBB"/>
    <property type="match status" value="1"/>
</dbReference>
<dbReference type="PROSITE" id="PS51214">
    <property type="entry name" value="IBB"/>
    <property type="match status" value="1"/>
</dbReference>
<dbReference type="InterPro" id="IPR016024">
    <property type="entry name" value="ARM-type_fold"/>
</dbReference>
<evidence type="ECO:0000256" key="3">
    <source>
        <dbReference type="ARBA" id="ARBA00022737"/>
    </source>
</evidence>
<reference evidence="10" key="1">
    <citation type="journal article" date="2013" name="Science">
        <title>Gene transfer from bacteria and archaea facilitated evolution of an extremophilic eukaryote.</title>
        <authorList>
            <person name="Schonknecht G."/>
            <person name="Chen W.H."/>
            <person name="Ternes C.M."/>
            <person name="Barbier G.G."/>
            <person name="Shrestha R.P."/>
            <person name="Stanke M."/>
            <person name="Brautigam A."/>
            <person name="Baker B.J."/>
            <person name="Banfield J.F."/>
            <person name="Garavito R.M."/>
            <person name="Carr K."/>
            <person name="Wilkerson C."/>
            <person name="Rensing S.A."/>
            <person name="Gagneul D."/>
            <person name="Dickenson N.E."/>
            <person name="Oesterhelt C."/>
            <person name="Lercher M.J."/>
            <person name="Weber A.P."/>
        </authorList>
    </citation>
    <scope>NUCLEOTIDE SEQUENCE [LARGE SCALE GENOMIC DNA]</scope>
    <source>
        <strain evidence="10">074W</strain>
    </source>
</reference>
<evidence type="ECO:0000256" key="2">
    <source>
        <dbReference type="ARBA" id="ARBA00022448"/>
    </source>
</evidence>
<dbReference type="AlphaFoldDB" id="M2VZW6"/>
<dbReference type="PROSITE" id="PS50176">
    <property type="entry name" value="ARM_REPEAT"/>
    <property type="match status" value="2"/>
</dbReference>
<dbReference type="Gene3D" id="1.20.5.690">
    <property type="entry name" value="Importin-alpha, importin-beta-binding domain"/>
    <property type="match status" value="1"/>
</dbReference>
<name>M2VZW6_GALSU</name>
<dbReference type="EMBL" id="KB454514">
    <property type="protein sequence ID" value="EME28891.1"/>
    <property type="molecule type" value="Genomic_DNA"/>
</dbReference>